<dbReference type="Proteomes" id="UP000199481">
    <property type="component" value="Unassembled WGS sequence"/>
</dbReference>
<evidence type="ECO:0000313" key="4">
    <source>
        <dbReference type="EMBL" id="SDQ30006.1"/>
    </source>
</evidence>
<dbReference type="OrthoDB" id="9794717at2"/>
<accession>A0A1H0ZSK4</accession>
<evidence type="ECO:0000256" key="1">
    <source>
        <dbReference type="ARBA" id="ARBA00006625"/>
    </source>
</evidence>
<dbReference type="InterPro" id="IPR029132">
    <property type="entry name" value="CBAH/NAAA_C"/>
</dbReference>
<feature type="domain" description="Choloylglycine hydrolase/NAAA C-terminal" evidence="3">
    <location>
        <begin position="2"/>
        <end position="304"/>
    </location>
</feature>
<dbReference type="PANTHER" id="PTHR35527">
    <property type="entry name" value="CHOLOYLGLYCINE HYDROLASE"/>
    <property type="match status" value="1"/>
</dbReference>
<dbReference type="Gene3D" id="3.60.60.10">
    <property type="entry name" value="Penicillin V Acylase, Chain A"/>
    <property type="match status" value="1"/>
</dbReference>
<organism evidence="4 5">
    <name type="scientific">Carnobacterium viridans</name>
    <dbReference type="NCBI Taxonomy" id="174587"/>
    <lineage>
        <taxon>Bacteria</taxon>
        <taxon>Bacillati</taxon>
        <taxon>Bacillota</taxon>
        <taxon>Bacilli</taxon>
        <taxon>Lactobacillales</taxon>
        <taxon>Carnobacteriaceae</taxon>
        <taxon>Carnobacterium</taxon>
    </lineage>
</organism>
<comment type="similarity">
    <text evidence="1">Belongs to the peptidase C59 family.</text>
</comment>
<name>A0A1H0ZSK4_9LACT</name>
<keyword evidence="2 4" id="KW-0378">Hydrolase</keyword>
<reference evidence="5" key="1">
    <citation type="submission" date="2016-10" db="EMBL/GenBank/DDBJ databases">
        <authorList>
            <person name="Varghese N."/>
            <person name="Submissions S."/>
        </authorList>
    </citation>
    <scope>NUCLEOTIDE SEQUENCE [LARGE SCALE GENOMIC DNA]</scope>
    <source>
        <strain evidence="5">MPL-11</strain>
    </source>
</reference>
<sequence>MCTTIGFSYQDGIIFGRTLEVSVKLDNKILYIPKDNKEFLKVKGREFSTKYATIGTGFFNIASLGDGINEMGLMGSSNLFPGNASFAKKAVEGKINLITSTAFDYLLSRCKNVAEVREEAEKLILLEKYEEGGQQATNNHFFFMDSKGGKIVLEPKNGHLIPYDNPYGVLTNAPEFHWHETNLKNYLNIRPENIENRDFNGTVVSKFGEGSGAVGLPGDFTPPSRFVRSAFFVASTPKDLERQAAILQGFRILSQADIPTGAVVDLEKGHKDETLYTSIMDTQKKAYFIKCHDNNTIQPFYLEDYQEKSDITFIEIEKEMSL</sequence>
<keyword evidence="5" id="KW-1185">Reference proteome</keyword>
<dbReference type="InterPro" id="IPR052193">
    <property type="entry name" value="Peptidase_C59"/>
</dbReference>
<dbReference type="EMBL" id="FNJW01000008">
    <property type="protein sequence ID" value="SDQ30006.1"/>
    <property type="molecule type" value="Genomic_DNA"/>
</dbReference>
<proteinExistence type="inferred from homology"/>
<evidence type="ECO:0000256" key="2">
    <source>
        <dbReference type="ARBA" id="ARBA00022801"/>
    </source>
</evidence>
<dbReference type="PANTHER" id="PTHR35527:SF2">
    <property type="entry name" value="HYDROLASE"/>
    <property type="match status" value="1"/>
</dbReference>
<protein>
    <submittedName>
        <fullName evidence="4">Choloylglycine hydrolase</fullName>
    </submittedName>
</protein>
<dbReference type="Pfam" id="PF02275">
    <property type="entry name" value="CBAH"/>
    <property type="match status" value="1"/>
</dbReference>
<gene>
    <name evidence="4" type="ORF">SAMN04487752_1673</name>
</gene>
<evidence type="ECO:0000313" key="5">
    <source>
        <dbReference type="Proteomes" id="UP000199481"/>
    </source>
</evidence>
<dbReference type="RefSeq" id="WP_089977135.1">
    <property type="nucleotide sequence ID" value="NZ_CP084916.1"/>
</dbReference>
<dbReference type="GO" id="GO:0016787">
    <property type="term" value="F:hydrolase activity"/>
    <property type="evidence" value="ECO:0007669"/>
    <property type="project" value="UniProtKB-KW"/>
</dbReference>
<dbReference type="AlphaFoldDB" id="A0A1H0ZSK4"/>
<dbReference type="SUPFAM" id="SSF56235">
    <property type="entry name" value="N-terminal nucleophile aminohydrolases (Ntn hydrolases)"/>
    <property type="match status" value="1"/>
</dbReference>
<dbReference type="InterPro" id="IPR029055">
    <property type="entry name" value="Ntn_hydrolases_N"/>
</dbReference>
<evidence type="ECO:0000259" key="3">
    <source>
        <dbReference type="Pfam" id="PF02275"/>
    </source>
</evidence>